<dbReference type="Pfam" id="PF00584">
    <property type="entry name" value="SecE"/>
    <property type="match status" value="1"/>
</dbReference>
<dbReference type="NCBIfam" id="TIGR00964">
    <property type="entry name" value="secE_bact"/>
    <property type="match status" value="1"/>
</dbReference>
<keyword evidence="11" id="KW-1185">Reference proteome</keyword>
<evidence type="ECO:0000256" key="1">
    <source>
        <dbReference type="ARBA" id="ARBA00004370"/>
    </source>
</evidence>
<evidence type="ECO:0000313" key="11">
    <source>
        <dbReference type="Proteomes" id="UP000276634"/>
    </source>
</evidence>
<dbReference type="RefSeq" id="WP_123400296.1">
    <property type="nucleotide sequence ID" value="NZ_RJVI01000001.1"/>
</dbReference>
<keyword evidence="8 9" id="KW-0472">Membrane</keyword>
<comment type="function">
    <text evidence="9">Essential subunit of the Sec protein translocation channel SecYEG. Clamps together the 2 halves of SecY. May contact the channel plug during translocation.</text>
</comment>
<dbReference type="PANTHER" id="PTHR33910">
    <property type="entry name" value="PROTEIN TRANSLOCASE SUBUNIT SECE"/>
    <property type="match status" value="1"/>
</dbReference>
<evidence type="ECO:0000256" key="7">
    <source>
        <dbReference type="ARBA" id="ARBA00023010"/>
    </source>
</evidence>
<accession>A0A3N1Y8E6</accession>
<comment type="caution">
    <text evidence="10">The sequence shown here is derived from an EMBL/GenBank/DDBJ whole genome shotgun (WGS) entry which is preliminary data.</text>
</comment>
<dbReference type="PRINTS" id="PR01650">
    <property type="entry name" value="SECETRNLCASE"/>
</dbReference>
<dbReference type="GO" id="GO:0043952">
    <property type="term" value="P:protein transport by the Sec complex"/>
    <property type="evidence" value="ECO:0007669"/>
    <property type="project" value="UniProtKB-UniRule"/>
</dbReference>
<evidence type="ECO:0000256" key="6">
    <source>
        <dbReference type="ARBA" id="ARBA00022989"/>
    </source>
</evidence>
<evidence type="ECO:0000256" key="9">
    <source>
        <dbReference type="HAMAP-Rule" id="MF_00422"/>
    </source>
</evidence>
<keyword evidence="7 9" id="KW-0811">Translocation</keyword>
<keyword evidence="2 9" id="KW-0813">Transport</keyword>
<keyword evidence="6 9" id="KW-1133">Transmembrane helix</keyword>
<evidence type="ECO:0000313" key="10">
    <source>
        <dbReference type="EMBL" id="ROR34811.1"/>
    </source>
</evidence>
<dbReference type="GO" id="GO:0065002">
    <property type="term" value="P:intracellular protein transmembrane transport"/>
    <property type="evidence" value="ECO:0007669"/>
    <property type="project" value="UniProtKB-UniRule"/>
</dbReference>
<evidence type="ECO:0000256" key="8">
    <source>
        <dbReference type="ARBA" id="ARBA00023136"/>
    </source>
</evidence>
<reference evidence="10 11" key="1">
    <citation type="submission" date="2018-11" db="EMBL/GenBank/DDBJ databases">
        <title>Genomic Encyclopedia of Type Strains, Phase IV (KMG-IV): sequencing the most valuable type-strain genomes for metagenomic binning, comparative biology and taxonomic classification.</title>
        <authorList>
            <person name="Goeker M."/>
        </authorList>
    </citation>
    <scope>NUCLEOTIDE SEQUENCE [LARGE SCALE GENOMIC DNA]</scope>
    <source>
        <strain evidence="10 11">DSM 100275</strain>
    </source>
</reference>
<dbReference type="NCBIfam" id="NF004371">
    <property type="entry name" value="PRK05740.1-1"/>
    <property type="match status" value="1"/>
</dbReference>
<keyword evidence="3 9" id="KW-1003">Cell membrane</keyword>
<dbReference type="Proteomes" id="UP000276634">
    <property type="component" value="Unassembled WGS sequence"/>
</dbReference>
<evidence type="ECO:0000256" key="3">
    <source>
        <dbReference type="ARBA" id="ARBA00022475"/>
    </source>
</evidence>
<dbReference type="InterPro" id="IPR038379">
    <property type="entry name" value="SecE_sf"/>
</dbReference>
<evidence type="ECO:0000256" key="5">
    <source>
        <dbReference type="ARBA" id="ARBA00022927"/>
    </source>
</evidence>
<feature type="transmembrane region" description="Helical" evidence="9">
    <location>
        <begin position="17"/>
        <end position="34"/>
    </location>
</feature>
<keyword evidence="5 9" id="KW-0653">Protein transport</keyword>
<dbReference type="AlphaFoldDB" id="A0A3N1Y8E6"/>
<proteinExistence type="inferred from homology"/>
<feature type="transmembrane region" description="Helical" evidence="9">
    <location>
        <begin position="40"/>
        <end position="59"/>
    </location>
</feature>
<dbReference type="PANTHER" id="PTHR33910:SF1">
    <property type="entry name" value="PROTEIN TRANSLOCASE SUBUNIT SECE"/>
    <property type="match status" value="1"/>
</dbReference>
<sequence length="127" mass="13892">MSAKVEGQVSRGDTAKLVLAAALVLAGVVGFHYFDEQASLLLRVVGLLAVVLVALALGLRTDPGRRAWLFAQEARTELRKVVWPTRQETMQTTLLVMGMVLVVAVILWLLDMFLAWGVRLLVHRGAA</sequence>
<dbReference type="Gene3D" id="1.20.5.1030">
    <property type="entry name" value="Preprotein translocase secy subunit"/>
    <property type="match status" value="1"/>
</dbReference>
<evidence type="ECO:0000256" key="4">
    <source>
        <dbReference type="ARBA" id="ARBA00022692"/>
    </source>
</evidence>
<feature type="transmembrane region" description="Helical" evidence="9">
    <location>
        <begin position="94"/>
        <end position="118"/>
    </location>
</feature>
<protein>
    <recommendedName>
        <fullName evidence="9">Protein translocase subunit SecE</fullName>
    </recommendedName>
</protein>
<keyword evidence="4 9" id="KW-0812">Transmembrane</keyword>
<dbReference type="GO" id="GO:0009306">
    <property type="term" value="P:protein secretion"/>
    <property type="evidence" value="ECO:0007669"/>
    <property type="project" value="UniProtKB-UniRule"/>
</dbReference>
<comment type="subunit">
    <text evidence="9">Component of the Sec protein translocase complex. Heterotrimer consisting of SecY, SecE and SecG subunits. The heterotrimers can form oligomers, although 1 heterotrimer is thought to be able to translocate proteins. Interacts with the ribosome. Interacts with SecDF, and other proteins may be involved. Interacts with SecA.</text>
</comment>
<comment type="subcellular location">
    <subcellularLocation>
        <location evidence="1">Membrane</location>
    </subcellularLocation>
</comment>
<comment type="caution">
    <text evidence="9">Lacks conserved residue(s) required for the propagation of feature annotation.</text>
</comment>
<evidence type="ECO:0000256" key="2">
    <source>
        <dbReference type="ARBA" id="ARBA00022448"/>
    </source>
</evidence>
<dbReference type="GO" id="GO:0006605">
    <property type="term" value="P:protein targeting"/>
    <property type="evidence" value="ECO:0007669"/>
    <property type="project" value="UniProtKB-UniRule"/>
</dbReference>
<dbReference type="HAMAP" id="MF_00422">
    <property type="entry name" value="SecE"/>
    <property type="match status" value="1"/>
</dbReference>
<dbReference type="GO" id="GO:0008320">
    <property type="term" value="F:protein transmembrane transporter activity"/>
    <property type="evidence" value="ECO:0007669"/>
    <property type="project" value="UniProtKB-UniRule"/>
</dbReference>
<gene>
    <name evidence="9" type="primary">secE</name>
    <name evidence="10" type="ORF">EDC57_0720</name>
</gene>
<name>A0A3N1Y8E6_9GAMM</name>
<dbReference type="InterPro" id="IPR005807">
    <property type="entry name" value="SecE_bac"/>
</dbReference>
<dbReference type="InterPro" id="IPR001901">
    <property type="entry name" value="Translocase_SecE/Sec61-g"/>
</dbReference>
<dbReference type="EMBL" id="RJVI01000001">
    <property type="protein sequence ID" value="ROR34811.1"/>
    <property type="molecule type" value="Genomic_DNA"/>
</dbReference>
<dbReference type="GO" id="GO:0005886">
    <property type="term" value="C:plasma membrane"/>
    <property type="evidence" value="ECO:0007669"/>
    <property type="project" value="UniProtKB-UniRule"/>
</dbReference>
<organism evidence="10 11">
    <name type="scientific">Inmirania thermothiophila</name>
    <dbReference type="NCBI Taxonomy" id="1750597"/>
    <lineage>
        <taxon>Bacteria</taxon>
        <taxon>Pseudomonadati</taxon>
        <taxon>Pseudomonadota</taxon>
        <taxon>Gammaproteobacteria</taxon>
        <taxon>Chromatiales</taxon>
        <taxon>Ectothiorhodospiraceae</taxon>
        <taxon>Inmirania</taxon>
    </lineage>
</organism>
<comment type="similarity">
    <text evidence="9">Belongs to the SecE/SEC61-gamma family.</text>
</comment>